<evidence type="ECO:0000313" key="14">
    <source>
        <dbReference type="EMBL" id="KAK2998523.1"/>
    </source>
</evidence>
<organism evidence="14 15">
    <name type="scientific">Escallonia herrerae</name>
    <dbReference type="NCBI Taxonomy" id="1293975"/>
    <lineage>
        <taxon>Eukaryota</taxon>
        <taxon>Viridiplantae</taxon>
        <taxon>Streptophyta</taxon>
        <taxon>Embryophyta</taxon>
        <taxon>Tracheophyta</taxon>
        <taxon>Spermatophyta</taxon>
        <taxon>Magnoliopsida</taxon>
        <taxon>eudicotyledons</taxon>
        <taxon>Gunneridae</taxon>
        <taxon>Pentapetalae</taxon>
        <taxon>asterids</taxon>
        <taxon>campanulids</taxon>
        <taxon>Escalloniales</taxon>
        <taxon>Escalloniaceae</taxon>
        <taxon>Escallonia</taxon>
    </lineage>
</organism>
<feature type="domain" description="R13L1/DRL21-like LRR repeat region" evidence="13">
    <location>
        <begin position="708"/>
        <end position="833"/>
    </location>
</feature>
<dbReference type="SUPFAM" id="SSF52058">
    <property type="entry name" value="L domain-like"/>
    <property type="match status" value="2"/>
</dbReference>
<comment type="caution">
    <text evidence="14">The sequence shown here is derived from an EMBL/GenBank/DDBJ whole genome shotgun (WGS) entry which is preliminary data.</text>
</comment>
<dbReference type="Gene3D" id="3.80.10.10">
    <property type="entry name" value="Ribonuclease Inhibitor"/>
    <property type="match status" value="4"/>
</dbReference>
<dbReference type="Gene3D" id="3.40.50.300">
    <property type="entry name" value="P-loop containing nucleotide triphosphate hydrolases"/>
    <property type="match status" value="1"/>
</dbReference>
<dbReference type="InterPro" id="IPR042197">
    <property type="entry name" value="Apaf_helical"/>
</dbReference>
<dbReference type="Gene3D" id="1.20.5.4130">
    <property type="match status" value="1"/>
</dbReference>
<dbReference type="PRINTS" id="PR00364">
    <property type="entry name" value="DISEASERSIST"/>
</dbReference>
<keyword evidence="7" id="KW-0175">Coiled coil</keyword>
<dbReference type="FunFam" id="1.10.10.10:FF:000322">
    <property type="entry name" value="Probable disease resistance protein At1g63360"/>
    <property type="match status" value="1"/>
</dbReference>
<dbReference type="EMBL" id="JAVXUP010003611">
    <property type="protein sequence ID" value="KAK2998523.1"/>
    <property type="molecule type" value="Genomic_DNA"/>
</dbReference>
<evidence type="ECO:0000259" key="10">
    <source>
        <dbReference type="Pfam" id="PF00931"/>
    </source>
</evidence>
<evidence type="ECO:0000256" key="6">
    <source>
        <dbReference type="ARBA" id="ARBA00022840"/>
    </source>
</evidence>
<feature type="domain" description="Disease resistance protein winged helix" evidence="12">
    <location>
        <begin position="445"/>
        <end position="514"/>
    </location>
</feature>
<keyword evidence="4" id="KW-0547">Nucleotide-binding</keyword>
<dbReference type="Pfam" id="PF00931">
    <property type="entry name" value="NB-ARC"/>
    <property type="match status" value="1"/>
</dbReference>
<feature type="signal peptide" evidence="9">
    <location>
        <begin position="1"/>
        <end position="23"/>
    </location>
</feature>
<comment type="similarity">
    <text evidence="1">Belongs to the disease resistance NB-LRR family.</text>
</comment>
<dbReference type="GO" id="GO:0005524">
    <property type="term" value="F:ATP binding"/>
    <property type="evidence" value="ECO:0007669"/>
    <property type="project" value="UniProtKB-KW"/>
</dbReference>
<dbReference type="InterPro" id="IPR056789">
    <property type="entry name" value="LRR_R13L1-DRL21"/>
</dbReference>
<feature type="domain" description="Disease resistance N-terminal" evidence="11">
    <location>
        <begin position="12"/>
        <end position="99"/>
    </location>
</feature>
<gene>
    <name evidence="14" type="ORF">RJ639_024425</name>
</gene>
<keyword evidence="6" id="KW-0067">ATP-binding</keyword>
<evidence type="ECO:0000256" key="9">
    <source>
        <dbReference type="SAM" id="SignalP"/>
    </source>
</evidence>
<keyword evidence="3" id="KW-0677">Repeat</keyword>
<dbReference type="Gene3D" id="1.10.10.10">
    <property type="entry name" value="Winged helix-like DNA-binding domain superfamily/Winged helix DNA-binding domain"/>
    <property type="match status" value="1"/>
</dbReference>
<dbReference type="PANTHER" id="PTHR36766">
    <property type="entry name" value="PLANT BROAD-SPECTRUM MILDEW RESISTANCE PROTEIN RPW8"/>
    <property type="match status" value="1"/>
</dbReference>
<proteinExistence type="inferred from homology"/>
<keyword evidence="5" id="KW-0611">Plant defense</keyword>
<feature type="chain" id="PRO_5041677209" description="Disease resistance RPP13-like protein 1" evidence="9">
    <location>
        <begin position="24"/>
        <end position="1373"/>
    </location>
</feature>
<dbReference type="InterPro" id="IPR036388">
    <property type="entry name" value="WH-like_DNA-bd_sf"/>
</dbReference>
<evidence type="ECO:0000256" key="1">
    <source>
        <dbReference type="ARBA" id="ARBA00008894"/>
    </source>
</evidence>
<feature type="domain" description="NB-ARC" evidence="10">
    <location>
        <begin position="208"/>
        <end position="354"/>
    </location>
</feature>
<evidence type="ECO:0000259" key="12">
    <source>
        <dbReference type="Pfam" id="PF23559"/>
    </source>
</evidence>
<evidence type="ECO:0000256" key="4">
    <source>
        <dbReference type="ARBA" id="ARBA00022741"/>
    </source>
</evidence>
<dbReference type="InterPro" id="IPR027417">
    <property type="entry name" value="P-loop_NTPase"/>
</dbReference>
<dbReference type="InterPro" id="IPR041118">
    <property type="entry name" value="Rx_N"/>
</dbReference>
<dbReference type="SUPFAM" id="SSF52540">
    <property type="entry name" value="P-loop containing nucleoside triphosphate hydrolases"/>
    <property type="match status" value="1"/>
</dbReference>
<keyword evidence="9" id="KW-0732">Signal</keyword>
<evidence type="ECO:0000256" key="7">
    <source>
        <dbReference type="SAM" id="Coils"/>
    </source>
</evidence>
<dbReference type="Proteomes" id="UP001188597">
    <property type="component" value="Unassembled WGS sequence"/>
</dbReference>
<evidence type="ECO:0000256" key="8">
    <source>
        <dbReference type="SAM" id="MobiDB-lite"/>
    </source>
</evidence>
<dbReference type="Gene3D" id="1.10.8.430">
    <property type="entry name" value="Helical domain of apoptotic protease-activating factors"/>
    <property type="match status" value="1"/>
</dbReference>
<dbReference type="Pfam" id="PF25019">
    <property type="entry name" value="LRR_R13L1-DRL21"/>
    <property type="match status" value="1"/>
</dbReference>
<dbReference type="FunFam" id="3.40.50.300:FF:001091">
    <property type="entry name" value="Probable disease resistance protein At1g61300"/>
    <property type="match status" value="1"/>
</dbReference>
<dbReference type="GO" id="GO:0043531">
    <property type="term" value="F:ADP binding"/>
    <property type="evidence" value="ECO:0007669"/>
    <property type="project" value="InterPro"/>
</dbReference>
<evidence type="ECO:0000259" key="13">
    <source>
        <dbReference type="Pfam" id="PF25019"/>
    </source>
</evidence>
<sequence>MVVIAEIFLTAFFTVLLEKLASGDLALPEGIYSRLHTWTSKLELLEAVLSSAEEKQITEKPVNMWLQQLQDLAYDLDDLLDELATEALRRRLMMAQPTQASNPSMFRKLIPACSSTNLTPRAVQFYFNISSKMDKITERLEDLLKQKSGLNLMSDHLGGTRSRRTGDERPPSTSLVDEYSGFYGRGKDKQAILAQMCLGCESGSDRRFRVIPIVGMGGVGKTTLAQQIYNDEEVKNSFDLNAWICVSDEFDEFAITERIYKAISSQSCEFKDLNMVQVKLREIISNKKFLLILDDVWNENYGKWDLLSRPFQVGAPGSTVIVTTRNVSVASIMRSVPDHYLDLLGNEEICSILAHHARGWQNFDAHPDFKETGEAIAKKCKGLPLAAKSLGGLLRDKKNPNQWKDVLDSKIWDLPTENNDILPALRLSYHHLPSHLKRLFAYCSIFPKDYEFDKHDLVHLWMGEGFLRPSETHNEMEDVGLQCFDELLSRSFFQCSKTGAESRFVMHDLVNDLARHVAGRVCFRLDDEGESNAPRQTDSLLKARHLSFIRHEYDGSQRFEAFSRVRKLRTFLPLPVFETYGFYLTNQVVNDLLPQLHFLRVLSLSGYNILQLPNAIGNLKHLRYLNVSNTRIKQLPESVSELYNLQTLLLRHCRWLTKLPANTRNLINLRHLDIAGTMQLQEMPLGLCKMASLQTLSKIVLSRGLKVNELRGLSNLTGALSIIGLHNVMDAQDAREANLMCKQGLEELEMVWSSNVDDSRNKMIEKEVIELLKPSTNLRRLEVKHYGGMEFPSWLGDQSFSQLAHISLSDCRDCTSLPSLGHLPSLKKLHISGIQGVKTVGNELCGIGWPHVRDAFPSLETLEFAYMVSWEEWSTNLSEDDGNFRQVFPRLSELTIVGCPNLISISLPRLPSILALKLRQCQEVVLTRMVSIACAASTLEIREVSRLAQLHEALTQFLGASLKVLVIEECNELVSLWQGDHACHSLVNLRTVTVGRCSGLVSLVGEEGQELPPNLENLFIWECNNLEKLPNRLRSLKPLRSLRIWECPRLVNISATMEEEVQSNINDGKAEEIMMESFSQLEDLNIEDCPSLAAFPLGQRIRATLKSLRLGGCDKMEPDSEEMWLSKSAAPSPLLEFIFIGGWANLKFLPGCLSNFVHLTGLYLLNCPGLESFPERGGFPPSLVSLCIVNCVNLKHLIPDGDDHHQMQGLASLTDLRIGNCPNLEWLPRRCWPPNLKSLGIGGEIKGPSGGGGWGPQRLPASLAGLSIIGGGGVESWWYNSLELPENNSLAKLSIQNLKNVGECIPRGLLQSLTSLERLDIGDCPKFRSLPRGLLPTLSSLVIWECPLLQRRWLQGEERLLAPHSHHPLRGDE</sequence>
<evidence type="ECO:0000313" key="15">
    <source>
        <dbReference type="Proteomes" id="UP001188597"/>
    </source>
</evidence>
<dbReference type="InterPro" id="IPR058922">
    <property type="entry name" value="WHD_DRP"/>
</dbReference>
<feature type="coiled-coil region" evidence="7">
    <location>
        <begin position="35"/>
        <end position="86"/>
    </location>
</feature>
<feature type="region of interest" description="Disordered" evidence="8">
    <location>
        <begin position="154"/>
        <end position="173"/>
    </location>
</feature>
<dbReference type="Pfam" id="PF23559">
    <property type="entry name" value="WHD_DRP"/>
    <property type="match status" value="1"/>
</dbReference>
<evidence type="ECO:0000259" key="11">
    <source>
        <dbReference type="Pfam" id="PF18052"/>
    </source>
</evidence>
<keyword evidence="15" id="KW-1185">Reference proteome</keyword>
<evidence type="ECO:0000256" key="3">
    <source>
        <dbReference type="ARBA" id="ARBA00022737"/>
    </source>
</evidence>
<reference evidence="14" key="1">
    <citation type="submission" date="2022-12" db="EMBL/GenBank/DDBJ databases">
        <title>Draft genome assemblies for two species of Escallonia (Escalloniales).</title>
        <authorList>
            <person name="Chanderbali A."/>
            <person name="Dervinis C."/>
            <person name="Anghel I."/>
            <person name="Soltis D."/>
            <person name="Soltis P."/>
            <person name="Zapata F."/>
        </authorList>
    </citation>
    <scope>NUCLEOTIDE SEQUENCE</scope>
    <source>
        <strain evidence="14">UCBG64.0493</strain>
        <tissue evidence="14">Leaf</tissue>
    </source>
</reference>
<name>A0AA88UZM6_9ASTE</name>
<dbReference type="InterPro" id="IPR032675">
    <property type="entry name" value="LRR_dom_sf"/>
</dbReference>
<dbReference type="Pfam" id="PF18052">
    <property type="entry name" value="Rx_N"/>
    <property type="match status" value="1"/>
</dbReference>
<dbReference type="GO" id="GO:0051607">
    <property type="term" value="P:defense response to virus"/>
    <property type="evidence" value="ECO:0007669"/>
    <property type="project" value="UniProtKB-ARBA"/>
</dbReference>
<dbReference type="PANTHER" id="PTHR36766:SF51">
    <property type="entry name" value="DISEASE RESISTANCE RPP13-LIKE PROTEIN 1"/>
    <property type="match status" value="1"/>
</dbReference>
<evidence type="ECO:0008006" key="16">
    <source>
        <dbReference type="Google" id="ProtNLM"/>
    </source>
</evidence>
<dbReference type="InterPro" id="IPR002182">
    <property type="entry name" value="NB-ARC"/>
</dbReference>
<protein>
    <recommendedName>
        <fullName evidence="16">Disease resistance RPP13-like protein 1</fullName>
    </recommendedName>
</protein>
<keyword evidence="2" id="KW-0433">Leucine-rich repeat</keyword>
<evidence type="ECO:0000256" key="5">
    <source>
        <dbReference type="ARBA" id="ARBA00022821"/>
    </source>
</evidence>
<evidence type="ECO:0000256" key="2">
    <source>
        <dbReference type="ARBA" id="ARBA00022614"/>
    </source>
</evidence>
<accession>A0AA88UZM6</accession>